<evidence type="ECO:0000313" key="2">
    <source>
        <dbReference type="EMBL" id="KAF9455641.1"/>
    </source>
</evidence>
<comment type="caution">
    <text evidence="2">The sequence shown here is derived from an EMBL/GenBank/DDBJ whole genome shotgun (WGS) entry which is preliminary data.</text>
</comment>
<feature type="region of interest" description="Disordered" evidence="1">
    <location>
        <begin position="487"/>
        <end position="524"/>
    </location>
</feature>
<dbReference type="EMBL" id="MU150575">
    <property type="protein sequence ID" value="KAF9455641.1"/>
    <property type="molecule type" value="Genomic_DNA"/>
</dbReference>
<dbReference type="AlphaFoldDB" id="A0A9P5XUD0"/>
<feature type="compositionally biased region" description="Pro residues" evidence="1">
    <location>
        <begin position="122"/>
        <end position="133"/>
    </location>
</feature>
<name>A0A9P5XUD0_9AGAR</name>
<feature type="compositionally biased region" description="Polar residues" evidence="1">
    <location>
        <begin position="164"/>
        <end position="174"/>
    </location>
</feature>
<feature type="compositionally biased region" description="Basic and acidic residues" evidence="1">
    <location>
        <begin position="104"/>
        <end position="120"/>
    </location>
</feature>
<dbReference type="Proteomes" id="UP000807353">
    <property type="component" value="Unassembled WGS sequence"/>
</dbReference>
<feature type="region of interest" description="Disordered" evidence="1">
    <location>
        <begin position="1"/>
        <end position="178"/>
    </location>
</feature>
<dbReference type="OrthoDB" id="2970403at2759"/>
<evidence type="ECO:0000256" key="1">
    <source>
        <dbReference type="SAM" id="MobiDB-lite"/>
    </source>
</evidence>
<feature type="compositionally biased region" description="Basic residues" evidence="1">
    <location>
        <begin position="502"/>
        <end position="524"/>
    </location>
</feature>
<keyword evidence="3" id="KW-1185">Reference proteome</keyword>
<reference evidence="2" key="1">
    <citation type="submission" date="2020-11" db="EMBL/GenBank/DDBJ databases">
        <authorList>
            <consortium name="DOE Joint Genome Institute"/>
            <person name="Ahrendt S."/>
            <person name="Riley R."/>
            <person name="Andreopoulos W."/>
            <person name="Labutti K."/>
            <person name="Pangilinan J."/>
            <person name="Ruiz-Duenas F.J."/>
            <person name="Barrasa J.M."/>
            <person name="Sanchez-Garcia M."/>
            <person name="Camarero S."/>
            <person name="Miyauchi S."/>
            <person name="Serrano A."/>
            <person name="Linde D."/>
            <person name="Babiker R."/>
            <person name="Drula E."/>
            <person name="Ayuso-Fernandez I."/>
            <person name="Pacheco R."/>
            <person name="Padilla G."/>
            <person name="Ferreira P."/>
            <person name="Barriuso J."/>
            <person name="Kellner H."/>
            <person name="Castanera R."/>
            <person name="Alfaro M."/>
            <person name="Ramirez L."/>
            <person name="Pisabarro A.G."/>
            <person name="Kuo A."/>
            <person name="Tritt A."/>
            <person name="Lipzen A."/>
            <person name="He G."/>
            <person name="Yan M."/>
            <person name="Ng V."/>
            <person name="Cullen D."/>
            <person name="Martin F."/>
            <person name="Rosso M.-N."/>
            <person name="Henrissat B."/>
            <person name="Hibbett D."/>
            <person name="Martinez A.T."/>
            <person name="Grigoriev I.V."/>
        </authorList>
    </citation>
    <scope>NUCLEOTIDE SEQUENCE</scope>
    <source>
        <strain evidence="2">CBS 247.69</strain>
    </source>
</reference>
<evidence type="ECO:0000313" key="3">
    <source>
        <dbReference type="Proteomes" id="UP000807353"/>
    </source>
</evidence>
<sequence>MQTSQITNEATNKAHAATNQPANDTSPRPQKTTKSKKRELLPLTPHRSGAPIKRHASNPSAPLYSEDPFEPRAHVPSTHQIFTLNPVPLLKNPNDAPRPRRKSTNREFHNHHSRMDERMADPPSPSPPTPNPSNGPRIILPATQDPQFTSQPSPNTLDPIESNPIPNHTPSSPLEPTKLNLPGIDALVAINGVVTSSNGLRRTAIPTNGFPIPQLGESVWRNIPPSTKAKWLSKPGPKAWARLYRAFYTEDMSSQALEITELIKRFTDAPNVLVSTPIAESHPNPANGPPHHFLISGLTQQAHDRIVYTGVIATETTIILTLPFDQPLPEYIGTLENFSLGDMNHDKLTVAEAVKSTLATNPGITTFINDHLPRTNSEALSTALNSIRVETLRIRTSKTANKVVWNVYCDSPPPLPFDKYIQWIKLIKGLNFPTEDFGAGRMRSTDHRGIDKQFHCAGCKSCDHPTGLCPLPEIQGWLGPAHVTEDFSLLDNHPPQPDNIRGRGKGQNRGGRGRGRGPRNRGRP</sequence>
<proteinExistence type="predicted"/>
<organism evidence="2 3">
    <name type="scientific">Collybia nuda</name>
    <dbReference type="NCBI Taxonomy" id="64659"/>
    <lineage>
        <taxon>Eukaryota</taxon>
        <taxon>Fungi</taxon>
        <taxon>Dikarya</taxon>
        <taxon>Basidiomycota</taxon>
        <taxon>Agaricomycotina</taxon>
        <taxon>Agaricomycetes</taxon>
        <taxon>Agaricomycetidae</taxon>
        <taxon>Agaricales</taxon>
        <taxon>Tricholomatineae</taxon>
        <taxon>Clitocybaceae</taxon>
        <taxon>Collybia</taxon>
    </lineage>
</organism>
<feature type="compositionally biased region" description="Polar residues" evidence="1">
    <location>
        <begin position="144"/>
        <end position="156"/>
    </location>
</feature>
<accession>A0A9P5XUD0</accession>
<gene>
    <name evidence="2" type="ORF">BDZ94DRAFT_1360865</name>
</gene>
<protein>
    <submittedName>
        <fullName evidence="2">Uncharacterized protein</fullName>
    </submittedName>
</protein>
<feature type="compositionally biased region" description="Polar residues" evidence="1">
    <location>
        <begin position="1"/>
        <end position="30"/>
    </location>
</feature>